<comment type="caution">
    <text evidence="3">The sequence shown here is derived from an EMBL/GenBank/DDBJ whole genome shotgun (WGS) entry which is preliminary data.</text>
</comment>
<feature type="domain" description="Lipid-binding serum glycoprotein C-terminal" evidence="2">
    <location>
        <begin position="521"/>
        <end position="720"/>
    </location>
</feature>
<evidence type="ECO:0000256" key="1">
    <source>
        <dbReference type="SAM" id="SignalP"/>
    </source>
</evidence>
<accession>A0A813LQN6</accession>
<organism evidence="3 4">
    <name type="scientific">Polarella glacialis</name>
    <name type="common">Dinoflagellate</name>
    <dbReference type="NCBI Taxonomy" id="89957"/>
    <lineage>
        <taxon>Eukaryota</taxon>
        <taxon>Sar</taxon>
        <taxon>Alveolata</taxon>
        <taxon>Dinophyceae</taxon>
        <taxon>Suessiales</taxon>
        <taxon>Suessiaceae</taxon>
        <taxon>Polarella</taxon>
    </lineage>
</organism>
<name>A0A813LQN6_POLGL</name>
<dbReference type="InterPro" id="IPR017943">
    <property type="entry name" value="Bactericidal_perm-incr_a/b_dom"/>
</dbReference>
<protein>
    <recommendedName>
        <fullName evidence="2">Lipid-binding serum glycoprotein C-terminal domain-containing protein</fullName>
    </recommendedName>
</protein>
<dbReference type="GO" id="GO:0005615">
    <property type="term" value="C:extracellular space"/>
    <property type="evidence" value="ECO:0007669"/>
    <property type="project" value="TreeGrafter"/>
</dbReference>
<dbReference type="EMBL" id="CAJNNW010037320">
    <property type="protein sequence ID" value="CAE8740780.1"/>
    <property type="molecule type" value="Genomic_DNA"/>
</dbReference>
<dbReference type="Gene3D" id="3.15.10.10">
    <property type="entry name" value="Bactericidal permeability-increasing protein, domain 1"/>
    <property type="match status" value="1"/>
</dbReference>
<dbReference type="PANTHER" id="PTHR10504:SF131">
    <property type="entry name" value="BPI2 DOMAIN-CONTAINING PROTEIN"/>
    <property type="match status" value="1"/>
</dbReference>
<proteinExistence type="predicted"/>
<dbReference type="PANTHER" id="PTHR10504">
    <property type="entry name" value="BACTERICIDAL PERMEABILITY-INCREASING BPI PROTEIN-RELATED"/>
    <property type="match status" value="1"/>
</dbReference>
<dbReference type="SMART" id="SM00329">
    <property type="entry name" value="BPI2"/>
    <property type="match status" value="1"/>
</dbReference>
<evidence type="ECO:0000313" key="3">
    <source>
        <dbReference type="EMBL" id="CAE8740780.1"/>
    </source>
</evidence>
<dbReference type="Pfam" id="PF02886">
    <property type="entry name" value="LBP_BPI_CETP_C"/>
    <property type="match status" value="1"/>
</dbReference>
<gene>
    <name evidence="3" type="ORF">PGLA2088_LOCUS50161</name>
</gene>
<dbReference type="InterPro" id="IPR001124">
    <property type="entry name" value="Lipid-bd_serum_glycop_C"/>
</dbReference>
<evidence type="ECO:0000259" key="2">
    <source>
        <dbReference type="SMART" id="SM00329"/>
    </source>
</evidence>
<dbReference type="Gene3D" id="3.15.20.10">
    <property type="entry name" value="Bactericidal permeability-increasing protein, domain 2"/>
    <property type="match status" value="1"/>
</dbReference>
<dbReference type="GO" id="GO:0008289">
    <property type="term" value="F:lipid binding"/>
    <property type="evidence" value="ECO:0007669"/>
    <property type="project" value="InterPro"/>
</dbReference>
<keyword evidence="1" id="KW-0732">Signal</keyword>
<evidence type="ECO:0000313" key="4">
    <source>
        <dbReference type="Proteomes" id="UP000626109"/>
    </source>
</evidence>
<sequence length="793" mass="81982">MASMSSVLLGLGLLLLAASGHAQNPSSQNCASENEEDVASVLQVHSASSTSSRRRSEVMLPSPGCGLAGNSPCSDTYPPSYAGVCGELGNNEGPALGAAVTPPTNTACGCNTLCTQTEGCAAWTFYAGSYADSYGGGDSCQLRSALKGMVYNCGSDQQQCVSAPRECGQPGNNAGLGLGSTVNTAGPCGCKQLCVTTTGCAGWTFYAAEYVQAYGGGMNCQLYSFITTTLNNCGGSLGGAAQLCVSAANPSPPPPPPPIACGAINAWLTQTGLTYMNDVMFPMMTYWITNGVNEALPGITSFSENAMIAADLVGYHVSNVHVWDFGISSLNVEFAPGQGLLFSMSGLTLQAFCTVGGHATIVGTSGWLSLGIDSGSYCQFLAEPSITPGGEFTLSFKEASCQMPIDESFHANWYDDISVFNWGVTVGIKSALKSMTQMVVNKVLQGVTADFGTSLSPDYPTMAKTSSVTAINLTAVDAVTSNDFMLMAVSGAPLSDVPGVTYAPLQCSPTSGNPAPPEDASGRAGMFGFSLREFAVNGQLSVMYSSGLLQIMLPSSETGLTTTFGGDGSAIAPGLRTQYPQAMPVNAEISAMQVPFVNLTDGAMTAMAMLLFNFSAVHPSSGSITPVFAISVPMELQVEVTSSGQTLAAQVSVLKLTPLQTVSSSVGPLTLELANPAIDEFVNKFVVPAINSSPAMNVAVPEPLSSTQLLFEQGAMTFLSDISLGGRWTASTTTTTTPAPASCSSKGECSVSSTSPSFCWGGDGPQPCFSCRQVKCSQQGRRRRNNQCTCGSR</sequence>
<feature type="chain" id="PRO_5032631158" description="Lipid-binding serum glycoprotein C-terminal domain-containing protein" evidence="1">
    <location>
        <begin position="23"/>
        <end position="793"/>
    </location>
</feature>
<dbReference type="Proteomes" id="UP000626109">
    <property type="component" value="Unassembled WGS sequence"/>
</dbReference>
<dbReference type="AlphaFoldDB" id="A0A813LQN6"/>
<dbReference type="SUPFAM" id="SSF55394">
    <property type="entry name" value="Bactericidal permeability-increasing protein, BPI"/>
    <property type="match status" value="2"/>
</dbReference>
<reference evidence="3" key="1">
    <citation type="submission" date="2021-02" db="EMBL/GenBank/DDBJ databases">
        <authorList>
            <person name="Dougan E. K."/>
            <person name="Rhodes N."/>
            <person name="Thang M."/>
            <person name="Chan C."/>
        </authorList>
    </citation>
    <scope>NUCLEOTIDE SEQUENCE</scope>
</reference>
<feature type="signal peptide" evidence="1">
    <location>
        <begin position="1"/>
        <end position="22"/>
    </location>
</feature>
<dbReference type="InterPro" id="IPR032942">
    <property type="entry name" value="BPI/LBP/Plunc"/>
</dbReference>